<dbReference type="Proteomes" id="UP000245670">
    <property type="component" value="Unassembled WGS sequence"/>
</dbReference>
<accession>A0A2U2JEI7</accession>
<evidence type="ECO:0000259" key="3">
    <source>
        <dbReference type="Pfam" id="PF03629"/>
    </source>
</evidence>
<evidence type="ECO:0000256" key="1">
    <source>
        <dbReference type="ARBA" id="ARBA00022801"/>
    </source>
</evidence>
<feature type="signal peptide" evidence="2">
    <location>
        <begin position="1"/>
        <end position="20"/>
    </location>
</feature>
<dbReference type="RefSeq" id="WP_109403657.1">
    <property type="nucleotide sequence ID" value="NZ_QFFG01000001.1"/>
</dbReference>
<dbReference type="OrthoDB" id="9816001at2"/>
<dbReference type="PANTHER" id="PTHR22901">
    <property type="entry name" value="SIALATE O-ACETYLESTERASE"/>
    <property type="match status" value="1"/>
</dbReference>
<dbReference type="InterPro" id="IPR039329">
    <property type="entry name" value="SIAE"/>
</dbReference>
<dbReference type="PANTHER" id="PTHR22901:SF0">
    <property type="entry name" value="SIALATE O-ACETYLESTERASE"/>
    <property type="match status" value="1"/>
</dbReference>
<evidence type="ECO:0000256" key="2">
    <source>
        <dbReference type="SAM" id="SignalP"/>
    </source>
</evidence>
<keyword evidence="1" id="KW-0378">Hydrolase</keyword>
<keyword evidence="2" id="KW-0732">Signal</keyword>
<dbReference type="InterPro" id="IPR005181">
    <property type="entry name" value="SASA"/>
</dbReference>
<dbReference type="SUPFAM" id="SSF52266">
    <property type="entry name" value="SGNH hydrolase"/>
    <property type="match status" value="1"/>
</dbReference>
<feature type="chain" id="PRO_5015626057" evidence="2">
    <location>
        <begin position="21"/>
        <end position="472"/>
    </location>
</feature>
<dbReference type="Pfam" id="PF03629">
    <property type="entry name" value="SASA"/>
    <property type="match status" value="1"/>
</dbReference>
<dbReference type="EMBL" id="QFFG01000001">
    <property type="protein sequence ID" value="PWG06749.1"/>
    <property type="molecule type" value="Genomic_DNA"/>
</dbReference>
<proteinExistence type="predicted"/>
<organism evidence="4 5">
    <name type="scientific">Polaribacter aquimarinus</name>
    <dbReference type="NCBI Taxonomy" id="2100726"/>
    <lineage>
        <taxon>Bacteria</taxon>
        <taxon>Pseudomonadati</taxon>
        <taxon>Bacteroidota</taxon>
        <taxon>Flavobacteriia</taxon>
        <taxon>Flavobacteriales</taxon>
        <taxon>Flavobacteriaceae</taxon>
    </lineage>
</organism>
<reference evidence="4 5" key="1">
    <citation type="submission" date="2018-05" db="EMBL/GenBank/DDBJ databases">
        <title>Polaribacter aquimarinus sp. nov., isolated from sediment in a sediment of sea.</title>
        <authorList>
            <person name="Lu D."/>
        </authorList>
    </citation>
    <scope>NUCLEOTIDE SEQUENCE [LARGE SCALE GENOMIC DNA]</scope>
    <source>
        <strain evidence="4 5">ZY113</strain>
    </source>
</reference>
<gene>
    <name evidence="4" type="ORF">DIS07_02615</name>
</gene>
<comment type="caution">
    <text evidence="4">The sequence shown here is derived from an EMBL/GenBank/DDBJ whole genome shotgun (WGS) entry which is preliminary data.</text>
</comment>
<sequence>MKWVNKYFLSILLISVSLQAQTKVSSVFSDHMVLQQKETISIWGKDKPNTTVYISTSWKYFTKTTSNKEGVWEAKLKTKKASFNPKQITIQGSSKITLKNVLIGEVWFCSGQSNMEMALQGLRKSKVLNAQKYINIADNKNIRLFNVPRTASVLPSLDVDAKWQESSVKSAKSFSAVGYIFAVELYEKLKVPIGIIEASWGGTRIESWIPKKDLIKYNGIRFFDELPKEQKKQKKPSFLYNGMIHPFKDFTVKGLLWYQGESNRTQPNAYKKYMEDLITSWRMQWKNKKLPFYFVQIAPYDYAKHKRGTSLRPNLIRETQLEISQEVKNTGLVVTTDAGDCNDIHPSKKEVIAKRFSNWALSKQYNFKNRFFKSIELKSFKIKNNQIKLKFKHYNKDQFISSNKIKGFVIAGSDKVFYPADVIIDKKGKHIFLSNKNVKKPVAVRYGFEACFESNLKTKSGLPISVFRTDRW</sequence>
<name>A0A2U2JEI7_9FLAO</name>
<dbReference type="AlphaFoldDB" id="A0A2U2JEI7"/>
<protein>
    <submittedName>
        <fullName evidence="4">Sialate O-acetylesterase</fullName>
    </submittedName>
</protein>
<keyword evidence="5" id="KW-1185">Reference proteome</keyword>
<dbReference type="GO" id="GO:0005975">
    <property type="term" value="P:carbohydrate metabolic process"/>
    <property type="evidence" value="ECO:0007669"/>
    <property type="project" value="TreeGrafter"/>
</dbReference>
<evidence type="ECO:0000313" key="4">
    <source>
        <dbReference type="EMBL" id="PWG06749.1"/>
    </source>
</evidence>
<dbReference type="InterPro" id="IPR036514">
    <property type="entry name" value="SGNH_hydro_sf"/>
</dbReference>
<evidence type="ECO:0000313" key="5">
    <source>
        <dbReference type="Proteomes" id="UP000245670"/>
    </source>
</evidence>
<feature type="domain" description="Sialate O-acetylesterase" evidence="3">
    <location>
        <begin position="105"/>
        <end position="343"/>
    </location>
</feature>
<dbReference type="GO" id="GO:0001681">
    <property type="term" value="F:sialate O-acetylesterase activity"/>
    <property type="evidence" value="ECO:0007669"/>
    <property type="project" value="InterPro"/>
</dbReference>
<dbReference type="Gene3D" id="3.40.50.1110">
    <property type="entry name" value="SGNH hydrolase"/>
    <property type="match status" value="1"/>
</dbReference>